<keyword evidence="2" id="KW-0548">Nucleotidyltransferase</keyword>
<dbReference type="GO" id="GO:0003964">
    <property type="term" value="F:RNA-directed DNA polymerase activity"/>
    <property type="evidence" value="ECO:0007669"/>
    <property type="project" value="UniProtKB-KW"/>
</dbReference>
<proteinExistence type="predicted"/>
<dbReference type="AlphaFoldDB" id="A0A392W6V5"/>
<protein>
    <submittedName>
        <fullName evidence="2">Putative RNA-directed DNA polymerase</fullName>
    </submittedName>
</protein>
<accession>A0A392W6V5</accession>
<sequence length="58" mass="6076">MLVGVNIGDSWLAEAAAVLGCVVGKVLFLYLGLPIGGDPRRLSFWGPVLIHIRTGLSG</sequence>
<comment type="caution">
    <text evidence="2">The sequence shown here is derived from an EMBL/GenBank/DDBJ whole genome shotgun (WGS) entry which is preliminary data.</text>
</comment>
<keyword evidence="1" id="KW-1133">Transmembrane helix</keyword>
<reference evidence="2 3" key="1">
    <citation type="journal article" date="2018" name="Front. Plant Sci.">
        <title>Red Clover (Trifolium pratense) and Zigzag Clover (T. medium) - A Picture of Genomic Similarities and Differences.</title>
        <authorList>
            <person name="Dluhosova J."/>
            <person name="Istvanek J."/>
            <person name="Nedelnik J."/>
            <person name="Repkova J."/>
        </authorList>
    </citation>
    <scope>NUCLEOTIDE SEQUENCE [LARGE SCALE GENOMIC DNA]</scope>
    <source>
        <strain evidence="3">cv. 10/8</strain>
        <tissue evidence="2">Leaf</tissue>
    </source>
</reference>
<evidence type="ECO:0000313" key="2">
    <source>
        <dbReference type="EMBL" id="MCI96374.1"/>
    </source>
</evidence>
<organism evidence="2 3">
    <name type="scientific">Trifolium medium</name>
    <dbReference type="NCBI Taxonomy" id="97028"/>
    <lineage>
        <taxon>Eukaryota</taxon>
        <taxon>Viridiplantae</taxon>
        <taxon>Streptophyta</taxon>
        <taxon>Embryophyta</taxon>
        <taxon>Tracheophyta</taxon>
        <taxon>Spermatophyta</taxon>
        <taxon>Magnoliopsida</taxon>
        <taxon>eudicotyledons</taxon>
        <taxon>Gunneridae</taxon>
        <taxon>Pentapetalae</taxon>
        <taxon>rosids</taxon>
        <taxon>fabids</taxon>
        <taxon>Fabales</taxon>
        <taxon>Fabaceae</taxon>
        <taxon>Papilionoideae</taxon>
        <taxon>50 kb inversion clade</taxon>
        <taxon>NPAAA clade</taxon>
        <taxon>Hologalegina</taxon>
        <taxon>IRL clade</taxon>
        <taxon>Trifolieae</taxon>
        <taxon>Trifolium</taxon>
    </lineage>
</organism>
<name>A0A392W6V5_9FABA</name>
<feature type="transmembrane region" description="Helical" evidence="1">
    <location>
        <begin position="12"/>
        <end position="33"/>
    </location>
</feature>
<dbReference type="Proteomes" id="UP000265520">
    <property type="component" value="Unassembled WGS sequence"/>
</dbReference>
<evidence type="ECO:0000313" key="3">
    <source>
        <dbReference type="Proteomes" id="UP000265520"/>
    </source>
</evidence>
<keyword evidence="2" id="KW-0808">Transferase</keyword>
<dbReference type="EMBL" id="LXQA011413076">
    <property type="protein sequence ID" value="MCI96374.1"/>
    <property type="molecule type" value="Genomic_DNA"/>
</dbReference>
<keyword evidence="1" id="KW-0812">Transmembrane</keyword>
<evidence type="ECO:0000256" key="1">
    <source>
        <dbReference type="SAM" id="Phobius"/>
    </source>
</evidence>
<keyword evidence="3" id="KW-1185">Reference proteome</keyword>
<keyword evidence="2" id="KW-0695">RNA-directed DNA polymerase</keyword>
<feature type="non-terminal residue" evidence="2">
    <location>
        <position position="58"/>
    </location>
</feature>
<keyword evidence="1" id="KW-0472">Membrane</keyword>